<dbReference type="InterPro" id="IPR013320">
    <property type="entry name" value="ConA-like_dom_sf"/>
</dbReference>
<evidence type="ECO:0000259" key="4">
    <source>
        <dbReference type="PROSITE" id="PS51762"/>
    </source>
</evidence>
<name>A0A8K0LDG4_9PEZI</name>
<dbReference type="SUPFAM" id="SSF49899">
    <property type="entry name" value="Concanavalin A-like lectins/glucanases"/>
    <property type="match status" value="1"/>
</dbReference>
<keyword evidence="2" id="KW-1133">Transmembrane helix</keyword>
<feature type="chain" id="PRO_5035471548" description="GH16 domain-containing protein" evidence="3">
    <location>
        <begin position="24"/>
        <end position="407"/>
    </location>
</feature>
<dbReference type="PANTHER" id="PTHR38121:SF5">
    <property type="entry name" value="GH16 DOMAIN-CONTAINING PROTEIN"/>
    <property type="match status" value="1"/>
</dbReference>
<feature type="signal peptide" evidence="3">
    <location>
        <begin position="1"/>
        <end position="23"/>
    </location>
</feature>
<accession>A0A8K0LDG4</accession>
<dbReference type="PROSITE" id="PS51762">
    <property type="entry name" value="GH16_2"/>
    <property type="match status" value="1"/>
</dbReference>
<comment type="caution">
    <text evidence="5">The sequence shown here is derived from an EMBL/GenBank/DDBJ whole genome shotgun (WGS) entry which is preliminary data.</text>
</comment>
<dbReference type="PANTHER" id="PTHR38121">
    <property type="entry name" value="GH16 DOMAIN-CONTAINING PROTEIN"/>
    <property type="match status" value="1"/>
</dbReference>
<dbReference type="Gene3D" id="2.60.120.200">
    <property type="match status" value="1"/>
</dbReference>
<gene>
    <name evidence="5" type="ORF">KVT40_001190</name>
</gene>
<organism evidence="5 6">
    <name type="scientific">Elsinoe batatas</name>
    <dbReference type="NCBI Taxonomy" id="2601811"/>
    <lineage>
        <taxon>Eukaryota</taxon>
        <taxon>Fungi</taxon>
        <taxon>Dikarya</taxon>
        <taxon>Ascomycota</taxon>
        <taxon>Pezizomycotina</taxon>
        <taxon>Dothideomycetes</taxon>
        <taxon>Dothideomycetidae</taxon>
        <taxon>Myriangiales</taxon>
        <taxon>Elsinoaceae</taxon>
        <taxon>Elsinoe</taxon>
    </lineage>
</organism>
<dbReference type="Pfam" id="PF00722">
    <property type="entry name" value="Glyco_hydro_16"/>
    <property type="match status" value="1"/>
</dbReference>
<dbReference type="EMBL" id="JAESVG020000001">
    <property type="protein sequence ID" value="KAG8632050.1"/>
    <property type="molecule type" value="Genomic_DNA"/>
</dbReference>
<evidence type="ECO:0000313" key="5">
    <source>
        <dbReference type="EMBL" id="KAG8632050.1"/>
    </source>
</evidence>
<dbReference type="OrthoDB" id="25131at2759"/>
<sequence length="407" mass="44348">MRVVTSLSWQSSLLISLAAKAYSACDCGYFVSMSTTPGTGTSQSSQQIFTQAIETDFLHVYALPNYTTSNTERIEAFGWQAQAFNVSAMDARGPYGKSAQVENVIVNPIRNEYDWAGDGVNGGDPGLQLWVRDKNNLILTGDDLSVRTSEIAVLRDDMLYGSFRVGIKMSSIPGTCAAFFWYRNDASELDLEFLSRQLTPGNTTSPAPLNLVIQTPLSASRGFDASTTPFFKVHPLPFDPSTSYHEYRIDWLPDSITFYADGQPLWTTTNTSVIPREPGHLILNHWSNGDEKWSGGPPERDSVVTVSYVKAYFNSSDERRGGVFEGNCVPGVGEICEVSEPDWEKGISPLGVGGNATGRTPFVGNKTGWTEGDSDPDQKGDGSRIQVQALLVLAVLVGLLLVGLELL</sequence>
<evidence type="ECO:0000313" key="6">
    <source>
        <dbReference type="Proteomes" id="UP000809789"/>
    </source>
</evidence>
<evidence type="ECO:0000256" key="3">
    <source>
        <dbReference type="SAM" id="SignalP"/>
    </source>
</evidence>
<dbReference type="Proteomes" id="UP000809789">
    <property type="component" value="Unassembled WGS sequence"/>
</dbReference>
<dbReference type="GO" id="GO:0004553">
    <property type="term" value="F:hydrolase activity, hydrolyzing O-glycosyl compounds"/>
    <property type="evidence" value="ECO:0007669"/>
    <property type="project" value="InterPro"/>
</dbReference>
<evidence type="ECO:0000256" key="2">
    <source>
        <dbReference type="SAM" id="Phobius"/>
    </source>
</evidence>
<feature type="transmembrane region" description="Helical" evidence="2">
    <location>
        <begin position="385"/>
        <end position="404"/>
    </location>
</feature>
<feature type="region of interest" description="Disordered" evidence="1">
    <location>
        <begin position="350"/>
        <end position="381"/>
    </location>
</feature>
<evidence type="ECO:0000256" key="1">
    <source>
        <dbReference type="SAM" id="MobiDB-lite"/>
    </source>
</evidence>
<keyword evidence="2" id="KW-0472">Membrane</keyword>
<dbReference type="InterPro" id="IPR000757">
    <property type="entry name" value="Beta-glucanase-like"/>
</dbReference>
<dbReference type="CDD" id="cd00413">
    <property type="entry name" value="Glyco_hydrolase_16"/>
    <property type="match status" value="1"/>
</dbReference>
<reference evidence="5" key="1">
    <citation type="submission" date="2021-07" db="EMBL/GenBank/DDBJ databases">
        <title>Elsinoe batatas strain:CRI-CJ2 Genome sequencing and assembly.</title>
        <authorList>
            <person name="Huang L."/>
        </authorList>
    </citation>
    <scope>NUCLEOTIDE SEQUENCE</scope>
    <source>
        <strain evidence="5">CRI-CJ2</strain>
    </source>
</reference>
<proteinExistence type="predicted"/>
<dbReference type="GO" id="GO:0005975">
    <property type="term" value="P:carbohydrate metabolic process"/>
    <property type="evidence" value="ECO:0007669"/>
    <property type="project" value="InterPro"/>
</dbReference>
<feature type="domain" description="GH16" evidence="4">
    <location>
        <begin position="61"/>
        <end position="317"/>
    </location>
</feature>
<keyword evidence="2" id="KW-0812">Transmembrane</keyword>
<keyword evidence="3" id="KW-0732">Signal</keyword>
<dbReference type="AlphaFoldDB" id="A0A8K0LDG4"/>
<keyword evidence="6" id="KW-1185">Reference proteome</keyword>
<protein>
    <recommendedName>
        <fullName evidence="4">GH16 domain-containing protein</fullName>
    </recommendedName>
</protein>